<organism evidence="3 4">
    <name type="scientific">Orchesella cincta</name>
    <name type="common">Springtail</name>
    <name type="synonym">Podura cincta</name>
    <dbReference type="NCBI Taxonomy" id="48709"/>
    <lineage>
        <taxon>Eukaryota</taxon>
        <taxon>Metazoa</taxon>
        <taxon>Ecdysozoa</taxon>
        <taxon>Arthropoda</taxon>
        <taxon>Hexapoda</taxon>
        <taxon>Collembola</taxon>
        <taxon>Entomobryomorpha</taxon>
        <taxon>Entomobryoidea</taxon>
        <taxon>Orchesellidae</taxon>
        <taxon>Orchesellinae</taxon>
        <taxon>Orchesella</taxon>
    </lineage>
</organism>
<name>A0A1D2MBR2_ORCCI</name>
<evidence type="ECO:0000313" key="3">
    <source>
        <dbReference type="EMBL" id="ODM90438.1"/>
    </source>
</evidence>
<dbReference type="AlphaFoldDB" id="A0A1D2MBR2"/>
<dbReference type="GO" id="GO:0004521">
    <property type="term" value="F:RNA endonuclease activity"/>
    <property type="evidence" value="ECO:0007669"/>
    <property type="project" value="InterPro"/>
</dbReference>
<dbReference type="GO" id="GO:0070059">
    <property type="term" value="P:intrinsic apoptotic signaling pathway in response to endoplasmic reticulum stress"/>
    <property type="evidence" value="ECO:0007669"/>
    <property type="project" value="TreeGrafter"/>
</dbReference>
<dbReference type="STRING" id="48709.A0A1D2MBR2"/>
<dbReference type="OrthoDB" id="248923at2759"/>
<feature type="domain" description="Protein kinase" evidence="2">
    <location>
        <begin position="37"/>
        <end position="249"/>
    </location>
</feature>
<dbReference type="GO" id="GO:0004674">
    <property type="term" value="F:protein serine/threonine kinase activity"/>
    <property type="evidence" value="ECO:0007669"/>
    <property type="project" value="InterPro"/>
</dbReference>
<keyword evidence="4" id="KW-1185">Reference proteome</keyword>
<sequence length="249" mass="27583">MSATSLLITFLLFYRTRGIIYAITGMSSIRLIGTIKCDLNKNLGNTGISSKTNAYVYKGRILQKSFAGSTIVDREAVAVKKISCGNENNFHIHLKEVSVMLKCDEHPNIVQYYCRETDNLDFQILIAMELCLGTVQDLMDSKIAEIGPDDISDVKLLHQIAKGVEYLHGREPEAIIHRDLKPTNILLKIVAKEVCVKLCDFGISRVLPSKKTSVTLETNSGSVGWSSPEVLRAQPRTTSANDVGRPRLS</sequence>
<dbReference type="Pfam" id="PF00069">
    <property type="entry name" value="Pkinase"/>
    <property type="match status" value="1"/>
</dbReference>
<protein>
    <submittedName>
        <fullName evidence="3">Serine/threonine-protein kinase/endoribonuclease IRE1</fullName>
    </submittedName>
</protein>
<evidence type="ECO:0000259" key="2">
    <source>
        <dbReference type="PROSITE" id="PS50011"/>
    </source>
</evidence>
<keyword evidence="3" id="KW-0418">Kinase</keyword>
<dbReference type="SMART" id="SM00220">
    <property type="entry name" value="S_TKc"/>
    <property type="match status" value="1"/>
</dbReference>
<keyword evidence="3" id="KW-0808">Transferase</keyword>
<dbReference type="InterPro" id="IPR045133">
    <property type="entry name" value="IRE1/2-like"/>
</dbReference>
<comment type="caution">
    <text evidence="3">The sequence shown here is derived from an EMBL/GenBank/DDBJ whole genome shotgun (WGS) entry which is preliminary data.</text>
</comment>
<dbReference type="GO" id="GO:1990604">
    <property type="term" value="C:IRE1-TRAF2-ASK1 complex"/>
    <property type="evidence" value="ECO:0007669"/>
    <property type="project" value="TreeGrafter"/>
</dbReference>
<feature type="region of interest" description="Disordered" evidence="1">
    <location>
        <begin position="216"/>
        <end position="249"/>
    </location>
</feature>
<evidence type="ECO:0000256" key="1">
    <source>
        <dbReference type="SAM" id="MobiDB-lite"/>
    </source>
</evidence>
<dbReference type="PROSITE" id="PS50011">
    <property type="entry name" value="PROTEIN_KINASE_DOM"/>
    <property type="match status" value="1"/>
</dbReference>
<dbReference type="InterPro" id="IPR008271">
    <property type="entry name" value="Ser/Thr_kinase_AS"/>
</dbReference>
<dbReference type="PANTHER" id="PTHR13954:SF6">
    <property type="entry name" value="NON-SPECIFIC SERINE_THREONINE PROTEIN KINASE"/>
    <property type="match status" value="1"/>
</dbReference>
<dbReference type="Gene3D" id="1.10.510.10">
    <property type="entry name" value="Transferase(Phosphotransferase) domain 1"/>
    <property type="match status" value="1"/>
</dbReference>
<dbReference type="GO" id="GO:0005524">
    <property type="term" value="F:ATP binding"/>
    <property type="evidence" value="ECO:0007669"/>
    <property type="project" value="InterPro"/>
</dbReference>
<dbReference type="GO" id="GO:0036498">
    <property type="term" value="P:IRE1-mediated unfolded protein response"/>
    <property type="evidence" value="ECO:0007669"/>
    <property type="project" value="TreeGrafter"/>
</dbReference>
<dbReference type="PROSITE" id="PS00108">
    <property type="entry name" value="PROTEIN_KINASE_ST"/>
    <property type="match status" value="1"/>
</dbReference>
<dbReference type="InterPro" id="IPR000719">
    <property type="entry name" value="Prot_kinase_dom"/>
</dbReference>
<dbReference type="SUPFAM" id="SSF56112">
    <property type="entry name" value="Protein kinase-like (PK-like)"/>
    <property type="match status" value="1"/>
</dbReference>
<gene>
    <name evidence="3" type="ORF">Ocin01_16248</name>
</gene>
<dbReference type="Proteomes" id="UP000094527">
    <property type="component" value="Unassembled WGS sequence"/>
</dbReference>
<dbReference type="InterPro" id="IPR011009">
    <property type="entry name" value="Kinase-like_dom_sf"/>
</dbReference>
<dbReference type="EMBL" id="LJIJ01001974">
    <property type="protein sequence ID" value="ODM90438.1"/>
    <property type="molecule type" value="Genomic_DNA"/>
</dbReference>
<accession>A0A1D2MBR2</accession>
<dbReference type="GO" id="GO:0051082">
    <property type="term" value="F:unfolded protein binding"/>
    <property type="evidence" value="ECO:0007669"/>
    <property type="project" value="TreeGrafter"/>
</dbReference>
<proteinExistence type="predicted"/>
<feature type="compositionally biased region" description="Polar residues" evidence="1">
    <location>
        <begin position="216"/>
        <end position="225"/>
    </location>
</feature>
<evidence type="ECO:0000313" key="4">
    <source>
        <dbReference type="Proteomes" id="UP000094527"/>
    </source>
</evidence>
<dbReference type="PANTHER" id="PTHR13954">
    <property type="entry name" value="IRE1-RELATED"/>
    <property type="match status" value="1"/>
</dbReference>
<reference evidence="3 4" key="1">
    <citation type="journal article" date="2016" name="Genome Biol. Evol.">
        <title>Gene Family Evolution Reflects Adaptation to Soil Environmental Stressors in the Genome of the Collembolan Orchesella cincta.</title>
        <authorList>
            <person name="Faddeeva-Vakhrusheva A."/>
            <person name="Derks M.F."/>
            <person name="Anvar S.Y."/>
            <person name="Agamennone V."/>
            <person name="Suring W."/>
            <person name="Smit S."/>
            <person name="van Straalen N.M."/>
            <person name="Roelofs D."/>
        </authorList>
    </citation>
    <scope>NUCLEOTIDE SEQUENCE [LARGE SCALE GENOMIC DNA]</scope>
    <source>
        <tissue evidence="3">Mixed pool</tissue>
    </source>
</reference>